<organism evidence="6">
    <name type="scientific">Rhizobium phage LG08</name>
    <dbReference type="NCBI Taxonomy" id="3129229"/>
    <lineage>
        <taxon>Viruses</taxon>
        <taxon>Duplodnaviria</taxon>
        <taxon>Heunggongvirae</taxon>
        <taxon>Uroviricota</taxon>
        <taxon>Caudoviricetes</taxon>
    </lineage>
</organism>
<dbReference type="Gene3D" id="3.40.50.300">
    <property type="entry name" value="P-loop containing nucleotide triphosphate hydrolases"/>
    <property type="match status" value="1"/>
</dbReference>
<keyword evidence="1" id="KW-0235">DNA replication</keyword>
<evidence type="ECO:0000313" key="6">
    <source>
        <dbReference type="EMBL" id="XCI77445.1"/>
    </source>
</evidence>
<accession>A0AAU8HXW9</accession>
<evidence type="ECO:0000256" key="3">
    <source>
        <dbReference type="ARBA" id="ARBA00022840"/>
    </source>
</evidence>
<dbReference type="InterPro" id="IPR046388">
    <property type="entry name" value="T4_Clamp_Loader_L"/>
</dbReference>
<keyword evidence="3 4" id="KW-0067">ATP-binding</keyword>
<dbReference type="InterPro" id="IPR048815">
    <property type="entry name" value="Gp44_lid"/>
</dbReference>
<name>A0AAU8HXW9_9CAUD</name>
<dbReference type="Pfam" id="PF00004">
    <property type="entry name" value="AAA"/>
    <property type="match status" value="1"/>
</dbReference>
<dbReference type="CDD" id="cd00009">
    <property type="entry name" value="AAA"/>
    <property type="match status" value="1"/>
</dbReference>
<gene>
    <name evidence="6" type="ORF">LDCGVIBL_CDS0087</name>
</gene>
<evidence type="ECO:0000256" key="4">
    <source>
        <dbReference type="HAMAP-Rule" id="MF_04162"/>
    </source>
</evidence>
<dbReference type="EMBL" id="PP429226">
    <property type="protein sequence ID" value="XCI77445.1"/>
    <property type="molecule type" value="Genomic_DNA"/>
</dbReference>
<sequence>MDRLTRRRLEFKGNEMKVADLTEKKYFQRYRPVDMDDIILELSVKKEVQGFIDSGDIPHLLFTGSPGLGKTALAAVIARAIGADVLFINASAKRGIDVIRSEITQYCSVRSLDGSPKIVHLDEADRLTPEAQDALRPIMEEFSKYTTFILTANQRDRISEALKSRCLSIDLNPKDKVEAIRSVCKRCVEILENEKVEYDKKAILQIVKYKFPDMRSVMNELQRAASTGKVDMDAAEHAKASSLEALFDILSEKKFMKMTEWVVENVPDAESFIIRLWEECFNRLEKSSLPEAALILDEAQDTVIPAPDKHLKVIATLTKIMRDCKVAPKTGE</sequence>
<dbReference type="Gene3D" id="1.10.8.60">
    <property type="match status" value="1"/>
</dbReference>
<dbReference type="GO" id="GO:0006281">
    <property type="term" value="P:DNA repair"/>
    <property type="evidence" value="ECO:0007669"/>
    <property type="project" value="TreeGrafter"/>
</dbReference>
<evidence type="ECO:0000259" key="5">
    <source>
        <dbReference type="SMART" id="SM00382"/>
    </source>
</evidence>
<dbReference type="HAMAP" id="MF_04162">
    <property type="entry name" value="T4_Clamp_Loader_L"/>
    <property type="match status" value="1"/>
</dbReference>
<dbReference type="Gene3D" id="1.20.272.10">
    <property type="match status" value="1"/>
</dbReference>
<dbReference type="GO" id="GO:0039693">
    <property type="term" value="P:viral DNA genome replication"/>
    <property type="evidence" value="ECO:0007669"/>
    <property type="project" value="UniProtKB-UniRule"/>
</dbReference>
<dbReference type="Pfam" id="PF21328">
    <property type="entry name" value="Gp44_lid"/>
    <property type="match status" value="1"/>
</dbReference>
<feature type="binding site" evidence="4">
    <location>
        <position position="39"/>
    </location>
    <ligand>
        <name>ATP</name>
        <dbReference type="ChEBI" id="CHEBI:30616"/>
    </ligand>
</feature>
<evidence type="ECO:0000256" key="1">
    <source>
        <dbReference type="ARBA" id="ARBA00022705"/>
    </source>
</evidence>
<dbReference type="GO" id="GO:0003677">
    <property type="term" value="F:DNA binding"/>
    <property type="evidence" value="ECO:0007669"/>
    <property type="project" value="UniProtKB-UniRule"/>
</dbReference>
<dbReference type="InterPro" id="IPR003593">
    <property type="entry name" value="AAA+_ATPase"/>
</dbReference>
<dbReference type="InterPro" id="IPR050238">
    <property type="entry name" value="DNA_Rep/Repair_Clamp_Loader"/>
</dbReference>
<dbReference type="SMART" id="SM00382">
    <property type="entry name" value="AAA"/>
    <property type="match status" value="1"/>
</dbReference>
<keyword evidence="2 4" id="KW-0547">Nucleotide-binding</keyword>
<feature type="binding site" evidence="4">
    <location>
        <position position="215"/>
    </location>
    <ligand>
        <name>ATP</name>
        <dbReference type="ChEBI" id="CHEBI:30616"/>
    </ligand>
</feature>
<protein>
    <recommendedName>
        <fullName evidence="4">Sliding-clamp-loader large subunit</fullName>
        <ecNumber evidence="4">3.6.4.-</ecNumber>
    </recommendedName>
    <alternativeName>
        <fullName evidence="4">Clamp loader gp44 subunit</fullName>
    </alternativeName>
</protein>
<comment type="similarity">
    <text evidence="4">Belongs to the Tevenvirinae sliding-clamp-loader large subunit family.</text>
</comment>
<dbReference type="InterPro" id="IPR003959">
    <property type="entry name" value="ATPase_AAA_core"/>
</dbReference>
<dbReference type="SUPFAM" id="SSF52540">
    <property type="entry name" value="P-loop containing nucleoside triphosphate hydrolases"/>
    <property type="match status" value="1"/>
</dbReference>
<evidence type="ECO:0000256" key="2">
    <source>
        <dbReference type="ARBA" id="ARBA00022741"/>
    </source>
</evidence>
<dbReference type="PANTHER" id="PTHR11669:SF20">
    <property type="entry name" value="REPLICATION FACTOR C SUBUNIT 4"/>
    <property type="match status" value="1"/>
</dbReference>
<comment type="caution">
    <text evidence="4">Lacks conserved residue(s) required for the propagation of feature annotation.</text>
</comment>
<dbReference type="GO" id="GO:0003689">
    <property type="term" value="F:DNA clamp loader activity"/>
    <property type="evidence" value="ECO:0007669"/>
    <property type="project" value="UniProtKB-UniRule"/>
</dbReference>
<dbReference type="GO" id="GO:0006261">
    <property type="term" value="P:DNA-templated DNA replication"/>
    <property type="evidence" value="ECO:0007669"/>
    <property type="project" value="TreeGrafter"/>
</dbReference>
<reference evidence="6" key="1">
    <citation type="submission" date="2024-03" db="EMBL/GenBank/DDBJ databases">
        <authorList>
            <person name="Chantapakul B."/>
            <person name="Wang S."/>
        </authorList>
    </citation>
    <scope>NUCLEOTIDE SEQUENCE</scope>
</reference>
<dbReference type="EC" id="3.6.4.-" evidence="4"/>
<keyword evidence="4" id="KW-0238">DNA-binding</keyword>
<keyword evidence="4" id="KW-0378">Hydrolase</keyword>
<comment type="subunit">
    <text evidence="4">The sliding-clamp-loader consists of 4 large subunits and 1 small subunit. Interacts with the sliding clamp; this interaction allows the sliding-clamp-loader to open the sliding clamp. Part of the replicase complex that includes the DNA polymerase, the polymerase clamp, the clamp loader complex, the single-stranded DNA binding protein, the primase, the helicase and the helicase assembly factor.</text>
</comment>
<feature type="domain" description="AAA+ ATPase" evidence="5">
    <location>
        <begin position="56"/>
        <end position="178"/>
    </location>
</feature>
<keyword evidence="4" id="KW-1194">Viral DNA replication</keyword>
<dbReference type="GO" id="GO:0005524">
    <property type="term" value="F:ATP binding"/>
    <property type="evidence" value="ECO:0007669"/>
    <property type="project" value="UniProtKB-UniRule"/>
</dbReference>
<dbReference type="PANTHER" id="PTHR11669">
    <property type="entry name" value="REPLICATION FACTOR C / DNA POLYMERASE III GAMMA-TAU SUBUNIT"/>
    <property type="match status" value="1"/>
</dbReference>
<comment type="function">
    <text evidence="4">Forms the sliding-clamp-loader together with the small subunit. Functions as an ATPase enzyme. The clamp loader holds the clamp in an open conformation and places it onto the DNA. 4 ATP molecules must bind to the sliding-clamp-loader before the latter can open the sliding clamp. ATP hydrolysis triggers the detachment of the sliding clamp from the sliding-clamp-loader, freeing the sliding clamp to track along DNA.</text>
</comment>
<proteinExistence type="inferred from homology"/>
<dbReference type="GO" id="GO:0016887">
    <property type="term" value="F:ATP hydrolysis activity"/>
    <property type="evidence" value="ECO:0007669"/>
    <property type="project" value="UniProtKB-UniRule"/>
</dbReference>
<dbReference type="InterPro" id="IPR027417">
    <property type="entry name" value="P-loop_NTPase"/>
</dbReference>